<evidence type="ECO:0000259" key="9">
    <source>
        <dbReference type="Pfam" id="PF00324"/>
    </source>
</evidence>
<feature type="transmembrane region" description="Helical" evidence="8">
    <location>
        <begin position="6"/>
        <end position="24"/>
    </location>
</feature>
<keyword evidence="7 8" id="KW-0472">Membrane</keyword>
<dbReference type="GO" id="GO:0005886">
    <property type="term" value="C:plasma membrane"/>
    <property type="evidence" value="ECO:0007669"/>
    <property type="project" value="UniProtKB-SubCell"/>
</dbReference>
<keyword evidence="11" id="KW-1185">Reference proteome</keyword>
<feature type="transmembrane region" description="Helical" evidence="8">
    <location>
        <begin position="132"/>
        <end position="154"/>
    </location>
</feature>
<feature type="transmembrane region" description="Helical" evidence="8">
    <location>
        <begin position="382"/>
        <end position="402"/>
    </location>
</feature>
<feature type="transmembrane region" description="Helical" evidence="8">
    <location>
        <begin position="289"/>
        <end position="308"/>
    </location>
</feature>
<evidence type="ECO:0000313" key="11">
    <source>
        <dbReference type="Proteomes" id="UP000237798"/>
    </source>
</evidence>
<dbReference type="GO" id="GO:0055085">
    <property type="term" value="P:transmembrane transport"/>
    <property type="evidence" value="ECO:0007669"/>
    <property type="project" value="InterPro"/>
</dbReference>
<feature type="transmembrane region" description="Helical" evidence="8">
    <location>
        <begin position="174"/>
        <end position="191"/>
    </location>
</feature>
<dbReference type="Pfam" id="PF00324">
    <property type="entry name" value="AA_permease"/>
    <property type="match status" value="1"/>
</dbReference>
<keyword evidence="6 8" id="KW-1133">Transmembrane helix</keyword>
<evidence type="ECO:0000313" key="10">
    <source>
        <dbReference type="EMBL" id="PRR85295.1"/>
    </source>
</evidence>
<evidence type="ECO:0000256" key="3">
    <source>
        <dbReference type="ARBA" id="ARBA00022475"/>
    </source>
</evidence>
<feature type="transmembrane region" description="Helical" evidence="8">
    <location>
        <begin position="65"/>
        <end position="84"/>
    </location>
</feature>
<evidence type="ECO:0000256" key="6">
    <source>
        <dbReference type="ARBA" id="ARBA00022989"/>
    </source>
</evidence>
<dbReference type="InterPro" id="IPR004841">
    <property type="entry name" value="AA-permease/SLC12A_dom"/>
</dbReference>
<organism evidence="10 11">
    <name type="scientific">Clostridium luticellarii</name>
    <dbReference type="NCBI Taxonomy" id="1691940"/>
    <lineage>
        <taxon>Bacteria</taxon>
        <taxon>Bacillati</taxon>
        <taxon>Bacillota</taxon>
        <taxon>Clostridia</taxon>
        <taxon>Eubacteriales</taxon>
        <taxon>Clostridiaceae</taxon>
        <taxon>Clostridium</taxon>
    </lineage>
</organism>
<keyword evidence="5" id="KW-0029">Amino-acid transport</keyword>
<keyword evidence="4 8" id="KW-0812">Transmembrane</keyword>
<evidence type="ECO:0000256" key="5">
    <source>
        <dbReference type="ARBA" id="ARBA00022970"/>
    </source>
</evidence>
<feature type="transmembrane region" description="Helical" evidence="8">
    <location>
        <begin position="90"/>
        <end position="112"/>
    </location>
</feature>
<evidence type="ECO:0000256" key="8">
    <source>
        <dbReference type="SAM" id="Phobius"/>
    </source>
</evidence>
<feature type="transmembrane region" description="Helical" evidence="8">
    <location>
        <begin position="203"/>
        <end position="223"/>
    </location>
</feature>
<dbReference type="FunFam" id="1.20.1740.10:FF:000001">
    <property type="entry name" value="Amino acid permease"/>
    <property type="match status" value="1"/>
</dbReference>
<dbReference type="PROSITE" id="PS00218">
    <property type="entry name" value="AMINO_ACID_PERMEASE_1"/>
    <property type="match status" value="1"/>
</dbReference>
<evidence type="ECO:0000256" key="7">
    <source>
        <dbReference type="ARBA" id="ARBA00023136"/>
    </source>
</evidence>
<protein>
    <submittedName>
        <fullName evidence="10">Putative transport protein YifK</fullName>
    </submittedName>
</protein>
<evidence type="ECO:0000256" key="4">
    <source>
        <dbReference type="ARBA" id="ARBA00022692"/>
    </source>
</evidence>
<evidence type="ECO:0000256" key="1">
    <source>
        <dbReference type="ARBA" id="ARBA00004651"/>
    </source>
</evidence>
<dbReference type="PIRSF" id="PIRSF006060">
    <property type="entry name" value="AA_transporter"/>
    <property type="match status" value="1"/>
</dbReference>
<comment type="subcellular location">
    <subcellularLocation>
        <location evidence="1">Cell membrane</location>
        <topology evidence="1">Multi-pass membrane protein</topology>
    </subcellularLocation>
</comment>
<feature type="transmembrane region" description="Helical" evidence="8">
    <location>
        <begin position="476"/>
        <end position="495"/>
    </location>
</feature>
<feature type="domain" description="Amino acid permease/ SLC12A" evidence="9">
    <location>
        <begin position="65"/>
        <end position="494"/>
    </location>
</feature>
<keyword evidence="3" id="KW-1003">Cell membrane</keyword>
<keyword evidence="2" id="KW-0813">Transport</keyword>
<dbReference type="Proteomes" id="UP000237798">
    <property type="component" value="Unassembled WGS sequence"/>
</dbReference>
<accession>A0A2T0BN41</accession>
<evidence type="ECO:0000256" key="2">
    <source>
        <dbReference type="ARBA" id="ARBA00022448"/>
    </source>
</evidence>
<comment type="caution">
    <text evidence="10">The sequence shown here is derived from an EMBL/GenBank/DDBJ whole genome shotgun (WGS) entry which is preliminary data.</text>
</comment>
<feature type="transmembrane region" description="Helical" evidence="8">
    <location>
        <begin position="243"/>
        <end position="268"/>
    </location>
</feature>
<feature type="transmembrane region" description="Helical" evidence="8">
    <location>
        <begin position="408"/>
        <end position="428"/>
    </location>
</feature>
<feature type="transmembrane region" description="Helical" evidence="8">
    <location>
        <begin position="449"/>
        <end position="470"/>
    </location>
</feature>
<reference evidence="10 11" key="1">
    <citation type="submission" date="2018-03" db="EMBL/GenBank/DDBJ databases">
        <title>Genome sequence of Clostridium luticellarii DSM 29923.</title>
        <authorList>
            <person name="Poehlein A."/>
            <person name="Daniel R."/>
        </authorList>
    </citation>
    <scope>NUCLEOTIDE SEQUENCE [LARGE SCALE GENOMIC DNA]</scope>
    <source>
        <strain evidence="10 11">DSM 29923</strain>
    </source>
</reference>
<sequence length="508" mass="55765">MTPGNLNILLSLYMMVPIPAGMSWKMRGNENLYVFSRIDFLLGGIKRVGNDMCNKLLKKDLKNRHIQMIAIGGAIGVGLFYGSADAIKTGGPAIILAYLIGGLFIFFIMRALGELAVDEPNSGSFSAYATRYLGNFAGFFSGWTYWFQATATIMAELTAMGIYVQFWLPQFPKWVTALIFLFILIAVNLVGVKAYGEFEFWFALVKVVAIICMIIFGMLIVLFGFNNAGQSVGFSNIWSNGGFFANGFKGFVLSFVFVSFAFGGVELIGITAGEARNPGESIPKAINDVFWRILIFYVGSVVVMLALYPWNKIGVAGSPFVLVFSKVGIPAAASVINFVILTAALSGMNSALYINGRMLYSLALNNNAPGVFGKLNKSGVPYVGTLFSTAVALIAVILNYFIPEKFFTYISSVTTIAILTAWGTILVTQLKFRRKKTREGGKIDFKMPFYPFSSYITIIYLLIIVITMAFLPAARVALYIAPVWVLAMVGIYKLLHSEQSKLSYVNSK</sequence>
<proteinExistence type="predicted"/>
<dbReference type="GO" id="GO:0006865">
    <property type="term" value="P:amino acid transport"/>
    <property type="evidence" value="ECO:0007669"/>
    <property type="project" value="UniProtKB-KW"/>
</dbReference>
<feature type="transmembrane region" description="Helical" evidence="8">
    <location>
        <begin position="328"/>
        <end position="354"/>
    </location>
</feature>
<gene>
    <name evidence="10" type="primary">yifK_2</name>
    <name evidence="10" type="ORF">CLLU_17640</name>
</gene>
<dbReference type="Gene3D" id="1.20.1740.10">
    <property type="entry name" value="Amino acid/polyamine transporter I"/>
    <property type="match status" value="1"/>
</dbReference>
<name>A0A2T0BN41_9CLOT</name>
<dbReference type="AlphaFoldDB" id="A0A2T0BN41"/>
<dbReference type="PANTHER" id="PTHR43495:SF2">
    <property type="entry name" value="D-SERINE_D-ALANINE_GLYCINE TRANSPORTER"/>
    <property type="match status" value="1"/>
</dbReference>
<dbReference type="PANTHER" id="PTHR43495">
    <property type="entry name" value="GABA PERMEASE"/>
    <property type="match status" value="1"/>
</dbReference>
<dbReference type="InterPro" id="IPR004840">
    <property type="entry name" value="Amino_acid_permease_CS"/>
</dbReference>
<dbReference type="EMBL" id="PVXP01000020">
    <property type="protein sequence ID" value="PRR85295.1"/>
    <property type="molecule type" value="Genomic_DNA"/>
</dbReference>